<evidence type="ECO:0000313" key="3">
    <source>
        <dbReference type="Proteomes" id="UP000053825"/>
    </source>
</evidence>
<dbReference type="STRING" id="597456.A0A0L7QK08"/>
<dbReference type="EMBL" id="KQ415050">
    <property type="protein sequence ID" value="KOC58851.1"/>
    <property type="molecule type" value="Genomic_DNA"/>
</dbReference>
<name>A0A0L7QK08_9HYME</name>
<evidence type="ECO:0000313" key="2">
    <source>
        <dbReference type="EMBL" id="KOC58851.1"/>
    </source>
</evidence>
<dbReference type="GO" id="GO:0007059">
    <property type="term" value="P:chromosome segregation"/>
    <property type="evidence" value="ECO:0007669"/>
    <property type="project" value="TreeGrafter"/>
</dbReference>
<feature type="non-terminal residue" evidence="2">
    <location>
        <position position="1"/>
    </location>
</feature>
<dbReference type="GO" id="GO:0005634">
    <property type="term" value="C:nucleus"/>
    <property type="evidence" value="ECO:0007669"/>
    <property type="project" value="TreeGrafter"/>
</dbReference>
<dbReference type="OrthoDB" id="10023951at2759"/>
<dbReference type="GO" id="GO:0031616">
    <property type="term" value="C:spindle pole centrosome"/>
    <property type="evidence" value="ECO:0007669"/>
    <property type="project" value="TreeGrafter"/>
</dbReference>
<accession>A0A0L7QK08</accession>
<dbReference type="GO" id="GO:0005737">
    <property type="term" value="C:cytoplasm"/>
    <property type="evidence" value="ECO:0007669"/>
    <property type="project" value="TreeGrafter"/>
</dbReference>
<dbReference type="PANTHER" id="PTHR12353">
    <property type="entry name" value="DISKS LARGE-ASSOCIATED PROTEIN DAP SAP90/PSD-95-ASSOCIATED PROTEIN"/>
    <property type="match status" value="1"/>
</dbReference>
<protein>
    <submittedName>
        <fullName evidence="2">Disks large-associated protein 5</fullName>
    </submittedName>
</protein>
<dbReference type="PANTHER" id="PTHR12353:SF1">
    <property type="entry name" value="DISKS LARGE-ASSOCIATED PROTEIN 5"/>
    <property type="match status" value="1"/>
</dbReference>
<dbReference type="GO" id="GO:0008017">
    <property type="term" value="F:microtubule binding"/>
    <property type="evidence" value="ECO:0007669"/>
    <property type="project" value="TreeGrafter"/>
</dbReference>
<comment type="similarity">
    <text evidence="1">Belongs to the SAPAP family.</text>
</comment>
<dbReference type="GO" id="GO:0007052">
    <property type="term" value="P:mitotic spindle organization"/>
    <property type="evidence" value="ECO:0007669"/>
    <property type="project" value="TreeGrafter"/>
</dbReference>
<dbReference type="GO" id="GO:0007346">
    <property type="term" value="P:regulation of mitotic cell cycle"/>
    <property type="evidence" value="ECO:0007669"/>
    <property type="project" value="TreeGrafter"/>
</dbReference>
<dbReference type="Pfam" id="PF03359">
    <property type="entry name" value="GKAP"/>
    <property type="match status" value="1"/>
</dbReference>
<keyword evidence="3" id="KW-1185">Reference proteome</keyword>
<gene>
    <name evidence="2" type="ORF">WH47_01713</name>
</gene>
<dbReference type="AlphaFoldDB" id="A0A0L7QK08"/>
<dbReference type="GO" id="GO:0023052">
    <property type="term" value="P:signaling"/>
    <property type="evidence" value="ECO:0007669"/>
    <property type="project" value="InterPro"/>
</dbReference>
<dbReference type="Proteomes" id="UP000053825">
    <property type="component" value="Unassembled WGS sequence"/>
</dbReference>
<reference evidence="2 3" key="1">
    <citation type="submission" date="2015-07" db="EMBL/GenBank/DDBJ databases">
        <title>The genome of Habropoda laboriosa.</title>
        <authorList>
            <person name="Pan H."/>
            <person name="Kapheim K."/>
        </authorList>
    </citation>
    <scope>NUCLEOTIDE SEQUENCE [LARGE SCALE GENOMIC DNA]</scope>
    <source>
        <strain evidence="2">0110345459</strain>
    </source>
</reference>
<evidence type="ECO:0000256" key="1">
    <source>
        <dbReference type="ARBA" id="ARBA00008839"/>
    </source>
</evidence>
<proteinExistence type="inferred from homology"/>
<organism evidence="2 3">
    <name type="scientific">Habropoda laboriosa</name>
    <dbReference type="NCBI Taxonomy" id="597456"/>
    <lineage>
        <taxon>Eukaryota</taxon>
        <taxon>Metazoa</taxon>
        <taxon>Ecdysozoa</taxon>
        <taxon>Arthropoda</taxon>
        <taxon>Hexapoda</taxon>
        <taxon>Insecta</taxon>
        <taxon>Pterygota</taxon>
        <taxon>Neoptera</taxon>
        <taxon>Endopterygota</taxon>
        <taxon>Hymenoptera</taxon>
        <taxon>Apocrita</taxon>
        <taxon>Aculeata</taxon>
        <taxon>Apoidea</taxon>
        <taxon>Anthophila</taxon>
        <taxon>Apidae</taxon>
        <taxon>Habropoda</taxon>
    </lineage>
</organism>
<dbReference type="GO" id="GO:0051382">
    <property type="term" value="P:kinetochore assembly"/>
    <property type="evidence" value="ECO:0007669"/>
    <property type="project" value="TreeGrafter"/>
</dbReference>
<dbReference type="InterPro" id="IPR005026">
    <property type="entry name" value="SAPAP"/>
</dbReference>
<dbReference type="GO" id="GO:0051642">
    <property type="term" value="P:centrosome localization"/>
    <property type="evidence" value="ECO:0007669"/>
    <property type="project" value="TreeGrafter"/>
</dbReference>
<sequence>VPLFCTVAITSMSPAKINELISSPSRISRANRETGTPEFNVEPVVNMEGAFYDEEKIFNSSNNNSSNNDKEIKFNNDNIIHNSKEYNKEVHNSDKEVFSFSNNNISMSLKSDSPNEPVFFSPYIVSSCGKSNARKEQQLKRGFSLGHSPSTDVPTKDTVMKNLNISVEEEAHTAQYFQFLLNREITRLNELCKKWTEIKAKPETTEDGQYEINQTIGQTNLLISKKFERFCGLVADCETGKGEMLVTCKDLQGFWDMMYIEVKKCDSQFEKLETLCSQGWKKEELPVGKSIAKKKSTVKRNVFTKSSSIKAFLAKKKQRMSREIKHNRDMKEVEVTNNQILSNKYGKDESFYIKYKTRKFMYSTLNRKDYAPIKDDKRLSLLQKVCLSETFKKIKSPLIRMEVSEECKTPEVHLDDTISYVNSDQTPGKSILKPLKSGSVAESRMKSTNKVNFDDHIVLNEVPIDEETQTKMDLAAALSRIDNDTNLNTLKKELQKHVSISKKQEIMEQDESIRVLRNRTVTAIGTPIAKRKALKEMSTAIQESEHKENKPLSGRRRKSFIKGSINEEEKMNLHSLIDNKSLEERNARRRCTRNVKFLESEYSDCETSKPVLPITPHIRRSRAQSSDRKTRSIITEDLISWETPEKRNYVLCFLCILICMSLKMLYLHMFVLEFQLQNGLEGLKIKKYNL</sequence>